<dbReference type="GO" id="GO:0003723">
    <property type="term" value="F:RNA binding"/>
    <property type="evidence" value="ECO:0007669"/>
    <property type="project" value="UniProtKB-UniRule"/>
</dbReference>
<evidence type="ECO:0000313" key="5">
    <source>
        <dbReference type="EMBL" id="KAB2817454.1"/>
    </source>
</evidence>
<feature type="domain" description="THUMP" evidence="4">
    <location>
        <begin position="51"/>
        <end position="162"/>
    </location>
</feature>
<proteinExistence type="predicted"/>
<reference evidence="5 6" key="1">
    <citation type="submission" date="2019-10" db="EMBL/GenBank/DDBJ databases">
        <title>Genome sequence of Phaeocystidibacter marisrubri JCM30614 (type strain).</title>
        <authorList>
            <person name="Bowman J.P."/>
        </authorList>
    </citation>
    <scope>NUCLEOTIDE SEQUENCE [LARGE SCALE GENOMIC DNA]</scope>
    <source>
        <strain evidence="5 6">JCM 30614</strain>
    </source>
</reference>
<dbReference type="RefSeq" id="WP_151692025.1">
    <property type="nucleotide sequence ID" value="NZ_BMGX01000002.1"/>
</dbReference>
<dbReference type="Pfam" id="PF02926">
    <property type="entry name" value="THUMP"/>
    <property type="match status" value="1"/>
</dbReference>
<dbReference type="GO" id="GO:0070043">
    <property type="term" value="F:rRNA (guanine-N7-)-methyltransferase activity"/>
    <property type="evidence" value="ECO:0007669"/>
    <property type="project" value="TreeGrafter"/>
</dbReference>
<gene>
    <name evidence="5" type="ORF">F8C82_03395</name>
</gene>
<organism evidence="5 6">
    <name type="scientific">Phaeocystidibacter marisrubri</name>
    <dbReference type="NCBI Taxonomy" id="1577780"/>
    <lineage>
        <taxon>Bacteria</taxon>
        <taxon>Pseudomonadati</taxon>
        <taxon>Bacteroidota</taxon>
        <taxon>Flavobacteriia</taxon>
        <taxon>Flavobacteriales</taxon>
        <taxon>Phaeocystidibacteraceae</taxon>
        <taxon>Phaeocystidibacter</taxon>
    </lineage>
</organism>
<keyword evidence="2 5" id="KW-0808">Transferase</keyword>
<dbReference type="PANTHER" id="PTHR47313">
    <property type="entry name" value="RIBOSOMAL RNA LARGE SUBUNIT METHYLTRANSFERASE K/L"/>
    <property type="match status" value="1"/>
</dbReference>
<evidence type="ECO:0000259" key="4">
    <source>
        <dbReference type="PROSITE" id="PS51165"/>
    </source>
</evidence>
<dbReference type="AlphaFoldDB" id="A0A6L3ZHX3"/>
<keyword evidence="6" id="KW-1185">Reference proteome</keyword>
<dbReference type="Gene3D" id="3.40.50.150">
    <property type="entry name" value="Vaccinia Virus protein VP39"/>
    <property type="match status" value="1"/>
</dbReference>
<dbReference type="SMART" id="SM00981">
    <property type="entry name" value="THUMP"/>
    <property type="match status" value="1"/>
</dbReference>
<evidence type="ECO:0000256" key="3">
    <source>
        <dbReference type="PROSITE-ProRule" id="PRU00529"/>
    </source>
</evidence>
<dbReference type="InterPro" id="IPR054170">
    <property type="entry name" value="RlmL_1st"/>
</dbReference>
<dbReference type="InterPro" id="IPR029063">
    <property type="entry name" value="SAM-dependent_MTases_sf"/>
</dbReference>
<dbReference type="PROSITE" id="PS51165">
    <property type="entry name" value="THUMP"/>
    <property type="match status" value="1"/>
</dbReference>
<accession>A0A6L3ZHX3</accession>
<dbReference type="Pfam" id="PF01170">
    <property type="entry name" value="UPF0020"/>
    <property type="match status" value="1"/>
</dbReference>
<evidence type="ECO:0000256" key="2">
    <source>
        <dbReference type="ARBA" id="ARBA00022679"/>
    </source>
</evidence>
<dbReference type="InterPro" id="IPR000241">
    <property type="entry name" value="RlmKL-like_Mtase"/>
</dbReference>
<keyword evidence="3" id="KW-0694">RNA-binding</keyword>
<evidence type="ECO:0000313" key="6">
    <source>
        <dbReference type="Proteomes" id="UP000484164"/>
    </source>
</evidence>
<dbReference type="Proteomes" id="UP000484164">
    <property type="component" value="Unassembled WGS sequence"/>
</dbReference>
<dbReference type="Gene3D" id="3.30.2130.30">
    <property type="match status" value="1"/>
</dbReference>
<dbReference type="EMBL" id="WBVQ01000001">
    <property type="protein sequence ID" value="KAB2817454.1"/>
    <property type="molecule type" value="Genomic_DNA"/>
</dbReference>
<dbReference type="InterPro" id="IPR004114">
    <property type="entry name" value="THUMP_dom"/>
</dbReference>
<comment type="caution">
    <text evidence="5">The sequence shown here is derived from an EMBL/GenBank/DDBJ whole genome shotgun (WGS) entry which is preliminary data.</text>
</comment>
<dbReference type="OrthoDB" id="9809404at2"/>
<sequence length="382" mass="43617">MELTISTKDQTLIAKTFFGLETVLARELRHLGARDVKPLKRAVSFTGDLGFIYKSNLWSATALRILRPIANFEVHRQDDLYHNMSQIPWEDLFGIEKNIMIDAVVHSDTFSNSHYASLRAKDAVVGRFTKKFKRRPSIDKENPHVVISIHLIRNHCEVFLDSSGRSLHRRGYRDAVGPAPINEVLAAGLIRLSGWEGRQTLYDPMCGSGTILTEAAILADNIPANIYRKDFSFMHWRDYDEELHAVIEESALNKANPSSCKIIGSDSDISMLTKANINIEKALFQDRIKVWHQDFIGSTKPEENGMLIFNPPYDKKLTSDNFKLYQEIGDTLKQGYDGWTAWFISSDLEALKYLGLRTKSKIKMYNGKLECRYVGLEMYKSK</sequence>
<name>A0A6L3ZHX3_9FLAO</name>
<dbReference type="Pfam" id="PF22020">
    <property type="entry name" value="RlmL_1st"/>
    <property type="match status" value="1"/>
</dbReference>
<dbReference type="SUPFAM" id="SSF53335">
    <property type="entry name" value="S-adenosyl-L-methionine-dependent methyltransferases"/>
    <property type="match status" value="1"/>
</dbReference>
<dbReference type="CDD" id="cd11715">
    <property type="entry name" value="THUMP_AdoMetMT"/>
    <property type="match status" value="1"/>
</dbReference>
<evidence type="ECO:0000256" key="1">
    <source>
        <dbReference type="ARBA" id="ARBA00022603"/>
    </source>
</evidence>
<dbReference type="PANTHER" id="PTHR47313:SF1">
    <property type="entry name" value="RIBOSOMAL RNA LARGE SUBUNIT METHYLTRANSFERASE K_L"/>
    <property type="match status" value="1"/>
</dbReference>
<keyword evidence="1 5" id="KW-0489">Methyltransferase</keyword>
<dbReference type="GO" id="GO:0008990">
    <property type="term" value="F:rRNA (guanine-N2-)-methyltransferase activity"/>
    <property type="evidence" value="ECO:0007669"/>
    <property type="project" value="TreeGrafter"/>
</dbReference>
<protein>
    <submittedName>
        <fullName evidence="5">Class I SAM-dependent RNA methyltransferase</fullName>
    </submittedName>
</protein>